<reference evidence="2 3" key="1">
    <citation type="submission" date="2016-03" db="EMBL/GenBank/DDBJ databases">
        <title>Niastella vici sp. nov., isolated from farmland soil.</title>
        <authorList>
            <person name="Chen L."/>
            <person name="Wang D."/>
            <person name="Yang S."/>
            <person name="Wang G."/>
        </authorList>
    </citation>
    <scope>NUCLEOTIDE SEQUENCE [LARGE SCALE GENOMIC DNA]</scope>
    <source>
        <strain evidence="2 3">DJ57</strain>
    </source>
</reference>
<proteinExistence type="predicted"/>
<dbReference type="AlphaFoldDB" id="A0A1V9G3Q2"/>
<organism evidence="2 3">
    <name type="scientific">Niastella vici</name>
    <dbReference type="NCBI Taxonomy" id="1703345"/>
    <lineage>
        <taxon>Bacteria</taxon>
        <taxon>Pseudomonadati</taxon>
        <taxon>Bacteroidota</taxon>
        <taxon>Chitinophagia</taxon>
        <taxon>Chitinophagales</taxon>
        <taxon>Chitinophagaceae</taxon>
        <taxon>Niastella</taxon>
    </lineage>
</organism>
<dbReference type="STRING" id="1703345.A3860_16130"/>
<evidence type="ECO:0000313" key="2">
    <source>
        <dbReference type="EMBL" id="OQP65200.1"/>
    </source>
</evidence>
<evidence type="ECO:0000256" key="1">
    <source>
        <dbReference type="SAM" id="SignalP"/>
    </source>
</evidence>
<keyword evidence="1" id="KW-0732">Signal</keyword>
<keyword evidence="3" id="KW-1185">Reference proteome</keyword>
<dbReference type="PROSITE" id="PS51257">
    <property type="entry name" value="PROKAR_LIPOPROTEIN"/>
    <property type="match status" value="1"/>
</dbReference>
<dbReference type="InterPro" id="IPR058087">
    <property type="entry name" value="XAC2610_dom"/>
</dbReference>
<accession>A0A1V9G3Q2</accession>
<name>A0A1V9G3Q2_9BACT</name>
<feature type="signal peptide" evidence="1">
    <location>
        <begin position="1"/>
        <end position="15"/>
    </location>
</feature>
<dbReference type="OrthoDB" id="642177at2"/>
<dbReference type="Proteomes" id="UP000192796">
    <property type="component" value="Unassembled WGS sequence"/>
</dbReference>
<dbReference type="NCBIfam" id="NF047539">
    <property type="entry name" value="XAC2610_fam"/>
    <property type="match status" value="1"/>
</dbReference>
<comment type="caution">
    <text evidence="2">The sequence shown here is derived from an EMBL/GenBank/DDBJ whole genome shotgun (WGS) entry which is preliminary data.</text>
</comment>
<protein>
    <recommendedName>
        <fullName evidence="4">VCBS repeat-containing protein</fullName>
    </recommendedName>
</protein>
<evidence type="ECO:0008006" key="4">
    <source>
        <dbReference type="Google" id="ProtNLM"/>
    </source>
</evidence>
<evidence type="ECO:0000313" key="3">
    <source>
        <dbReference type="Proteomes" id="UP000192796"/>
    </source>
</evidence>
<gene>
    <name evidence="2" type="ORF">A3860_16130</name>
</gene>
<feature type="chain" id="PRO_5013365878" description="VCBS repeat-containing protein" evidence="1">
    <location>
        <begin position="16"/>
        <end position="280"/>
    </location>
</feature>
<sequence length="280" mass="32449">MKRLFPIILSLIVFAACKSGNSPWGKNRSKDTLSVHSVPYDRLLSKAMDSAEQMAFFRDYCIRKLEGHKGEDRFYTLAVFDGDTTRIQFYKGNICSQQKQHAIVCFEDKNLFFFFLKDDSWKLQQVMNGYGIIKDSAVQFCDVNFDGYKDVSIIWNYSGGTCNCSGPGCRDIYLFNSESDNLDHIPQIRSFVDFGLSTEERTIYLGAHCTGFYAKYIWLNGQLEIQEEYTSNQWNEPDSAKWTLEHFIYCDGERVPAYTIPNLPLPEKWQKEFGWSAIRN</sequence>
<dbReference type="RefSeq" id="WP_081145974.1">
    <property type="nucleotide sequence ID" value="NZ_LVYD01000024.1"/>
</dbReference>
<dbReference type="EMBL" id="LVYD01000024">
    <property type="protein sequence ID" value="OQP65200.1"/>
    <property type="molecule type" value="Genomic_DNA"/>
</dbReference>